<dbReference type="GO" id="GO:0006808">
    <property type="term" value="P:regulation of nitrogen utilization"/>
    <property type="evidence" value="ECO:0007669"/>
    <property type="project" value="InterPro"/>
</dbReference>
<dbReference type="SUPFAM" id="SSF54913">
    <property type="entry name" value="GlnB-like"/>
    <property type="match status" value="1"/>
</dbReference>
<reference evidence="3" key="1">
    <citation type="submission" date="2016-10" db="EMBL/GenBank/DDBJ databases">
        <authorList>
            <person name="Varghese N."/>
            <person name="Submissions S."/>
        </authorList>
    </citation>
    <scope>NUCLEOTIDE SEQUENCE [LARGE SCALE GENOMIC DNA]</scope>
    <source>
        <strain evidence="3">CGMCC 1.10971</strain>
    </source>
</reference>
<accession>A0A1I2NUF9</accession>
<dbReference type="SMART" id="SM00938">
    <property type="entry name" value="P-II"/>
    <property type="match status" value="1"/>
</dbReference>
<dbReference type="PANTHER" id="PTHR30115">
    <property type="entry name" value="NITROGEN REGULATORY PROTEIN P-II"/>
    <property type="match status" value="1"/>
</dbReference>
<dbReference type="GO" id="GO:0030234">
    <property type="term" value="F:enzyme regulator activity"/>
    <property type="evidence" value="ECO:0007669"/>
    <property type="project" value="InterPro"/>
</dbReference>
<dbReference type="PRINTS" id="PR00340">
    <property type="entry name" value="PIIGLNB"/>
</dbReference>
<dbReference type="PROSITE" id="PS51343">
    <property type="entry name" value="PII_GLNB_DOM"/>
    <property type="match status" value="1"/>
</dbReference>
<sequence>MNLIAVIIRPHILEEVRGALHSIGVNGLTMTEVKGFERQQGHTELYRGTEYRINFVPKIKLEIAADDSW</sequence>
<name>A0A1I2NUF9_9GAMM</name>
<gene>
    <name evidence="2" type="ORF">SAMN05216175_10377</name>
</gene>
<proteinExistence type="predicted"/>
<keyword evidence="3" id="KW-1185">Reference proteome</keyword>
<dbReference type="GO" id="GO:0005829">
    <property type="term" value="C:cytosol"/>
    <property type="evidence" value="ECO:0007669"/>
    <property type="project" value="TreeGrafter"/>
</dbReference>
<dbReference type="InterPro" id="IPR015867">
    <property type="entry name" value="N-reg_PII/ATP_PRibTrfase_C"/>
</dbReference>
<dbReference type="EMBL" id="FOOU01000003">
    <property type="protein sequence ID" value="SFG06449.1"/>
    <property type="molecule type" value="Genomic_DNA"/>
</dbReference>
<dbReference type="RefSeq" id="WP_415860131.1">
    <property type="nucleotide sequence ID" value="NZ_FOOU01000003.1"/>
</dbReference>
<dbReference type="InterPro" id="IPR011322">
    <property type="entry name" value="N-reg_PII-like_a/b"/>
</dbReference>
<dbReference type="Proteomes" id="UP000198623">
    <property type="component" value="Unassembled WGS sequence"/>
</dbReference>
<evidence type="ECO:0000313" key="3">
    <source>
        <dbReference type="Proteomes" id="UP000198623"/>
    </source>
</evidence>
<dbReference type="InterPro" id="IPR002187">
    <property type="entry name" value="N-reg_PII"/>
</dbReference>
<dbReference type="Gene3D" id="3.30.70.120">
    <property type="match status" value="1"/>
</dbReference>
<protein>
    <submittedName>
        <fullName evidence="2">Nitrogen regulatory protein P-II 2</fullName>
    </submittedName>
</protein>
<evidence type="ECO:0000256" key="1">
    <source>
        <dbReference type="PIRSR" id="PIRSR602187-50"/>
    </source>
</evidence>
<dbReference type="AlphaFoldDB" id="A0A1I2NUF9"/>
<organism evidence="2 3">
    <name type="scientific">Neptunomonas qingdaonensis</name>
    <dbReference type="NCBI Taxonomy" id="1045558"/>
    <lineage>
        <taxon>Bacteria</taxon>
        <taxon>Pseudomonadati</taxon>
        <taxon>Pseudomonadota</taxon>
        <taxon>Gammaproteobacteria</taxon>
        <taxon>Oceanospirillales</taxon>
        <taxon>Oceanospirillaceae</taxon>
        <taxon>Neptunomonas</taxon>
    </lineage>
</organism>
<evidence type="ECO:0000313" key="2">
    <source>
        <dbReference type="EMBL" id="SFG06449.1"/>
    </source>
</evidence>
<dbReference type="GO" id="GO:0005524">
    <property type="term" value="F:ATP binding"/>
    <property type="evidence" value="ECO:0007669"/>
    <property type="project" value="TreeGrafter"/>
</dbReference>
<feature type="modified residue" description="O-UMP-tyrosine" evidence="1">
    <location>
        <position position="51"/>
    </location>
</feature>
<dbReference type="Pfam" id="PF00543">
    <property type="entry name" value="P-II"/>
    <property type="match status" value="1"/>
</dbReference>
<dbReference type="PANTHER" id="PTHR30115:SF11">
    <property type="entry name" value="NITROGEN REGULATORY PROTEIN P-II HOMOLOG"/>
    <property type="match status" value="1"/>
</dbReference>
<keyword evidence="1" id="KW-0597">Phosphoprotein</keyword>
<dbReference type="STRING" id="1045558.SAMN05216175_10377"/>